<proteinExistence type="predicted"/>
<organism evidence="1 2">
    <name type="scientific">Tupaia chinensis</name>
    <name type="common">Chinese tree shrew</name>
    <name type="synonym">Tupaia belangeri chinensis</name>
    <dbReference type="NCBI Taxonomy" id="246437"/>
    <lineage>
        <taxon>Eukaryota</taxon>
        <taxon>Metazoa</taxon>
        <taxon>Chordata</taxon>
        <taxon>Craniata</taxon>
        <taxon>Vertebrata</taxon>
        <taxon>Euteleostomi</taxon>
        <taxon>Mammalia</taxon>
        <taxon>Eutheria</taxon>
        <taxon>Euarchontoglires</taxon>
        <taxon>Scandentia</taxon>
        <taxon>Tupaiidae</taxon>
        <taxon>Tupaia</taxon>
    </lineage>
</organism>
<dbReference type="InParanoid" id="L9KYS5"/>
<gene>
    <name evidence="1" type="ORF">TREES_T100002716</name>
</gene>
<evidence type="ECO:0000313" key="2">
    <source>
        <dbReference type="Proteomes" id="UP000011518"/>
    </source>
</evidence>
<evidence type="ECO:0000313" key="1">
    <source>
        <dbReference type="EMBL" id="ELW67936.1"/>
    </source>
</evidence>
<name>L9KYS5_TUPCH</name>
<reference evidence="2" key="1">
    <citation type="submission" date="2012-07" db="EMBL/GenBank/DDBJ databases">
        <title>Genome of the Chinese tree shrew, a rising model animal genetically related to primates.</title>
        <authorList>
            <person name="Zhang G."/>
            <person name="Fan Y."/>
            <person name="Yao Y."/>
            <person name="Huang Z."/>
        </authorList>
    </citation>
    <scope>NUCLEOTIDE SEQUENCE [LARGE SCALE GENOMIC DNA]</scope>
</reference>
<dbReference type="Proteomes" id="UP000011518">
    <property type="component" value="Unassembled WGS sequence"/>
</dbReference>
<dbReference type="AlphaFoldDB" id="L9KYS5"/>
<protein>
    <submittedName>
        <fullName evidence="1">Uncharacterized protein</fullName>
    </submittedName>
</protein>
<sequence length="72" mass="7850">MRLEAQARDQAAILHGPLFSQYTPQAPKPSGGVVSLCKRNTPGELLKPKIPVLAFRPVWRLSVGSSEEHGTE</sequence>
<accession>L9KYS5</accession>
<reference evidence="2" key="2">
    <citation type="journal article" date="2013" name="Nat. Commun.">
        <title>Genome of the Chinese tree shrew.</title>
        <authorList>
            <person name="Fan Y."/>
            <person name="Huang Z.Y."/>
            <person name="Cao C.C."/>
            <person name="Chen C.S."/>
            <person name="Chen Y.X."/>
            <person name="Fan D.D."/>
            <person name="He J."/>
            <person name="Hou H.L."/>
            <person name="Hu L."/>
            <person name="Hu X.T."/>
            <person name="Jiang X.T."/>
            <person name="Lai R."/>
            <person name="Lang Y.S."/>
            <person name="Liang B."/>
            <person name="Liao S.G."/>
            <person name="Mu D."/>
            <person name="Ma Y.Y."/>
            <person name="Niu Y.Y."/>
            <person name="Sun X.Q."/>
            <person name="Xia J.Q."/>
            <person name="Xiao J."/>
            <person name="Xiong Z.Q."/>
            <person name="Xu L."/>
            <person name="Yang L."/>
            <person name="Zhang Y."/>
            <person name="Zhao W."/>
            <person name="Zhao X.D."/>
            <person name="Zheng Y.T."/>
            <person name="Zhou J.M."/>
            <person name="Zhu Y.B."/>
            <person name="Zhang G.J."/>
            <person name="Wang J."/>
            <person name="Yao Y.G."/>
        </authorList>
    </citation>
    <scope>NUCLEOTIDE SEQUENCE [LARGE SCALE GENOMIC DNA]</scope>
</reference>
<keyword evidence="2" id="KW-1185">Reference proteome</keyword>
<dbReference type="EMBL" id="KB320592">
    <property type="protein sequence ID" value="ELW67936.1"/>
    <property type="molecule type" value="Genomic_DNA"/>
</dbReference>